<dbReference type="EMBL" id="JAFCNB010000010">
    <property type="protein sequence ID" value="MBP2705923.1"/>
    <property type="molecule type" value="Genomic_DNA"/>
</dbReference>
<protein>
    <recommendedName>
        <fullName evidence="2">alpha-galactosidase</fullName>
        <ecNumber evidence="2">3.2.1.22</ecNumber>
    </recommendedName>
</protein>
<dbReference type="InterPro" id="IPR017853">
    <property type="entry name" value="GH"/>
</dbReference>
<dbReference type="InterPro" id="IPR013785">
    <property type="entry name" value="Aldolase_TIM"/>
</dbReference>
<evidence type="ECO:0000256" key="2">
    <source>
        <dbReference type="ARBA" id="ARBA00012755"/>
    </source>
</evidence>
<dbReference type="PANTHER" id="PTHR43053">
    <property type="entry name" value="GLYCOSIDASE FAMILY 31"/>
    <property type="match status" value="1"/>
</dbReference>
<dbReference type="Gene3D" id="3.20.20.70">
    <property type="entry name" value="Aldolase class I"/>
    <property type="match status" value="1"/>
</dbReference>
<dbReference type="InterPro" id="IPR038417">
    <property type="entry name" value="Alpga-gal_N_sf"/>
</dbReference>
<evidence type="ECO:0000256" key="4">
    <source>
        <dbReference type="ARBA" id="ARBA00023295"/>
    </source>
</evidence>
<dbReference type="GO" id="GO:0016052">
    <property type="term" value="P:carbohydrate catabolic process"/>
    <property type="evidence" value="ECO:0007669"/>
    <property type="project" value="InterPro"/>
</dbReference>
<dbReference type="FunFam" id="3.20.20.70:FF:000118">
    <property type="entry name" value="Alpha-galactosidase"/>
    <property type="match status" value="1"/>
</dbReference>
<evidence type="ECO:0000313" key="7">
    <source>
        <dbReference type="Proteomes" id="UP000674234"/>
    </source>
</evidence>
<keyword evidence="7" id="KW-1185">Reference proteome</keyword>
<comment type="catalytic activity">
    <reaction evidence="1">
        <text>Hydrolysis of terminal, non-reducing alpha-D-galactose residues in alpha-D-galactosides, including galactose oligosaccharides, galactomannans and galactolipids.</text>
        <dbReference type="EC" id="3.2.1.22"/>
    </reaction>
</comment>
<dbReference type="CDD" id="cd14791">
    <property type="entry name" value="GH36"/>
    <property type="match status" value="1"/>
</dbReference>
<gene>
    <name evidence="6" type="ORF">JOL79_19125</name>
</gene>
<keyword evidence="4" id="KW-0326">Glycosidase</keyword>
<dbReference type="Pfam" id="PF02065">
    <property type="entry name" value="Melibiase"/>
    <property type="match status" value="1"/>
</dbReference>
<dbReference type="GO" id="GO:0004557">
    <property type="term" value="F:alpha-galactosidase activity"/>
    <property type="evidence" value="ECO:0007669"/>
    <property type="project" value="UniProtKB-EC"/>
</dbReference>
<dbReference type="Proteomes" id="UP000674234">
    <property type="component" value="Unassembled WGS sequence"/>
</dbReference>
<dbReference type="AlphaFoldDB" id="A0A940WJ61"/>
<dbReference type="InterPro" id="IPR031704">
    <property type="entry name" value="Glyco_hydro_36_N"/>
</dbReference>
<dbReference type="InterPro" id="IPR050985">
    <property type="entry name" value="Alpha-glycosidase_related"/>
</dbReference>
<name>A0A940WJ61_9ACTN</name>
<evidence type="ECO:0000313" key="6">
    <source>
        <dbReference type="EMBL" id="MBP2705923.1"/>
    </source>
</evidence>
<organism evidence="6 7">
    <name type="scientific">Microbispora oryzae</name>
    <dbReference type="NCBI Taxonomy" id="2806554"/>
    <lineage>
        <taxon>Bacteria</taxon>
        <taxon>Bacillati</taxon>
        <taxon>Actinomycetota</taxon>
        <taxon>Actinomycetes</taxon>
        <taxon>Streptosporangiales</taxon>
        <taxon>Streptosporangiaceae</taxon>
        <taxon>Microbispora</taxon>
    </lineage>
</organism>
<evidence type="ECO:0000256" key="3">
    <source>
        <dbReference type="ARBA" id="ARBA00022801"/>
    </source>
</evidence>
<keyword evidence="3" id="KW-0378">Hydrolase</keyword>
<comment type="caution">
    <text evidence="6">The sequence shown here is derived from an EMBL/GenBank/DDBJ whole genome shotgun (WGS) entry which is preliminary data.</text>
</comment>
<feature type="domain" description="Glycosyl hydrolase family 36 N-terminal" evidence="5">
    <location>
        <begin position="37"/>
        <end position="272"/>
    </location>
</feature>
<dbReference type="Pfam" id="PF16875">
    <property type="entry name" value="Glyco_hydro_36N"/>
    <property type="match status" value="1"/>
</dbReference>
<dbReference type="InterPro" id="IPR002252">
    <property type="entry name" value="Glyco_hydro_36"/>
</dbReference>
<reference evidence="6" key="1">
    <citation type="submission" date="2021-02" db="EMBL/GenBank/DDBJ databases">
        <title>Draft genome sequence of Microbispora sp. RL4-1S isolated from rice leaves in Thailand.</title>
        <authorList>
            <person name="Muangham S."/>
            <person name="Duangmal K."/>
        </authorList>
    </citation>
    <scope>NUCLEOTIDE SEQUENCE</scope>
    <source>
        <strain evidence="6">RL4-1S</strain>
    </source>
</reference>
<dbReference type="PRINTS" id="PR00743">
    <property type="entry name" value="GLHYDRLASE36"/>
</dbReference>
<proteinExistence type="predicted"/>
<evidence type="ECO:0000259" key="5">
    <source>
        <dbReference type="Pfam" id="PF16875"/>
    </source>
</evidence>
<dbReference type="SUPFAM" id="SSF51445">
    <property type="entry name" value="(Trans)glycosidases"/>
    <property type="match status" value="1"/>
</dbReference>
<dbReference type="PANTHER" id="PTHR43053:SF3">
    <property type="entry name" value="ALPHA-GALACTOSIDASE C-RELATED"/>
    <property type="match status" value="1"/>
</dbReference>
<sequence>MTEITVDESVTNDGRPVPVHLRAGGTGLVVAVDDRRLPRVLYWGPDLGALTDVALADLRRAALPAVGDSVVTYPQPVPVLPQLAEGWLGRPGLTGDGDGRRWAPRFRHAAYHLDAVADGGPVLRCAARDPEYELAAEIEIQVLAASGLVRQRIRVRNDGATPYRVNGVELALPVPPEATEILDLTGRWALERVPQRRPFHVGEWVRASRGGKPGLEHTLLLVAGEEGFGFRHGQVWATHLAWSGNQVLTAERTPAGTRHLAAGEALLAEEVVLGQGESYRSPWQYGSWGVGLDELAARFHRHLRSRPEHPRSPRPVVLNTWEAVYFRHDLDTLTALAERGARIGAERFVLDDGWFLGRRDDTSSLGDWTVDPAVWPGGLEPLVARVRELGMDFGLWFEPEMVNLDSELARAHPEWIFAAGHGPGLPSRYQHVLDLGHPGAYAHVFERMSALVGSLGIAYIKWDHNRYLLDAGHGPDGRPGVRRQVEQVYRLMAALKAAHPGLEIESCASGGGRADLGVLEFADRIWPSDCNDPHERLEIQRWTGLLVPPEMQGTHIGAAESHTTHRVHPLDYRAEKALWGHLGVEVDLLTADDETLAGLARWVAFHKENRALLHSGEVVHADLADSALRLEGVVAADRSEALYAFSVVERPSTWPPGRIRLPGLDDERLYAVHAVHPGSPPAPGAMLPPWQRDGVILPGRVLRLAGVEAPSLDVDRSVLLRAVSPPPAA</sequence>
<dbReference type="Gene3D" id="2.70.98.60">
    <property type="entry name" value="alpha-galactosidase from lactobacil brevis"/>
    <property type="match status" value="1"/>
</dbReference>
<dbReference type="EC" id="3.2.1.22" evidence="2"/>
<evidence type="ECO:0000256" key="1">
    <source>
        <dbReference type="ARBA" id="ARBA00001255"/>
    </source>
</evidence>
<accession>A0A940WJ61</accession>